<protein>
    <submittedName>
        <fullName evidence="11">Peptidoglycan/LPS O-acetylase OafA/YrhL</fullName>
    </submittedName>
</protein>
<evidence type="ECO:0000256" key="3">
    <source>
        <dbReference type="ARBA" id="ARBA00022679"/>
    </source>
</evidence>
<evidence type="ECO:0000256" key="4">
    <source>
        <dbReference type="ARBA" id="ARBA00022692"/>
    </source>
</evidence>
<evidence type="ECO:0000256" key="6">
    <source>
        <dbReference type="ARBA" id="ARBA00023136"/>
    </source>
</evidence>
<keyword evidence="4 9" id="KW-0812">Transmembrane</keyword>
<dbReference type="Pfam" id="PF01757">
    <property type="entry name" value="Acyl_transf_3"/>
    <property type="match status" value="1"/>
</dbReference>
<evidence type="ECO:0000313" key="12">
    <source>
        <dbReference type="Proteomes" id="UP000221394"/>
    </source>
</evidence>
<dbReference type="CDD" id="cd01840">
    <property type="entry name" value="SGNH_hydrolase_yrhL_like"/>
    <property type="match status" value="1"/>
</dbReference>
<feature type="transmembrane region" description="Helical" evidence="9">
    <location>
        <begin position="280"/>
        <end position="300"/>
    </location>
</feature>
<feature type="transmembrane region" description="Helical" evidence="9">
    <location>
        <begin position="254"/>
        <end position="274"/>
    </location>
</feature>
<evidence type="ECO:0000256" key="7">
    <source>
        <dbReference type="ARBA" id="ARBA00023315"/>
    </source>
</evidence>
<dbReference type="GO" id="GO:0009103">
    <property type="term" value="P:lipopolysaccharide biosynthetic process"/>
    <property type="evidence" value="ECO:0007669"/>
    <property type="project" value="TreeGrafter"/>
</dbReference>
<keyword evidence="2" id="KW-1003">Cell membrane</keyword>
<dbReference type="PANTHER" id="PTHR23028">
    <property type="entry name" value="ACETYLTRANSFERASE"/>
    <property type="match status" value="1"/>
</dbReference>
<evidence type="ECO:0000256" key="5">
    <source>
        <dbReference type="ARBA" id="ARBA00022989"/>
    </source>
</evidence>
<feature type="transmembrane region" description="Helical" evidence="9">
    <location>
        <begin position="417"/>
        <end position="437"/>
    </location>
</feature>
<feature type="transmembrane region" description="Helical" evidence="9">
    <location>
        <begin position="349"/>
        <end position="370"/>
    </location>
</feature>
<dbReference type="EMBL" id="PDJH01000001">
    <property type="protein sequence ID" value="PFG35617.1"/>
    <property type="molecule type" value="Genomic_DNA"/>
</dbReference>
<reference evidence="11" key="1">
    <citation type="submission" date="2017-10" db="EMBL/GenBank/DDBJ databases">
        <title>Sequencing the genomes of 1000 actinobacteria strains.</title>
        <authorList>
            <person name="Klenk H.-P."/>
        </authorList>
    </citation>
    <scope>NUCLEOTIDE SEQUENCE [LARGE SCALE GENOMIC DNA]</scope>
    <source>
        <strain evidence="11">DSM 21574</strain>
    </source>
</reference>
<keyword evidence="6 9" id="KW-0472">Membrane</keyword>
<feature type="transmembrane region" description="Helical" evidence="9">
    <location>
        <begin position="26"/>
        <end position="47"/>
    </location>
</feature>
<organism evidence="11 12">
    <name type="scientific">Flavimobilis soli</name>
    <dbReference type="NCBI Taxonomy" id="442709"/>
    <lineage>
        <taxon>Bacteria</taxon>
        <taxon>Bacillati</taxon>
        <taxon>Actinomycetota</taxon>
        <taxon>Actinomycetes</taxon>
        <taxon>Micrococcales</taxon>
        <taxon>Jonesiaceae</taxon>
        <taxon>Flavimobilis</taxon>
    </lineage>
</organism>
<proteinExistence type="predicted"/>
<dbReference type="PANTHER" id="PTHR23028:SF53">
    <property type="entry name" value="ACYL_TRANSF_3 DOMAIN-CONTAINING PROTEIN"/>
    <property type="match status" value="1"/>
</dbReference>
<evidence type="ECO:0000259" key="10">
    <source>
        <dbReference type="Pfam" id="PF01757"/>
    </source>
</evidence>
<dbReference type="GO" id="GO:0016747">
    <property type="term" value="F:acyltransferase activity, transferring groups other than amino-acyl groups"/>
    <property type="evidence" value="ECO:0007669"/>
    <property type="project" value="InterPro"/>
</dbReference>
<dbReference type="SUPFAM" id="SSF52266">
    <property type="entry name" value="SGNH hydrolase"/>
    <property type="match status" value="1"/>
</dbReference>
<dbReference type="InterPro" id="IPR002656">
    <property type="entry name" value="Acyl_transf_3_dom"/>
</dbReference>
<dbReference type="Proteomes" id="UP000221394">
    <property type="component" value="Unassembled WGS sequence"/>
</dbReference>
<feature type="transmembrane region" description="Helical" evidence="9">
    <location>
        <begin position="165"/>
        <end position="180"/>
    </location>
</feature>
<feature type="compositionally biased region" description="Low complexity" evidence="8">
    <location>
        <begin position="487"/>
        <end position="500"/>
    </location>
</feature>
<keyword evidence="3" id="KW-0808">Transferase</keyword>
<feature type="domain" description="Acyltransferase 3" evidence="10">
    <location>
        <begin position="28"/>
        <end position="366"/>
    </location>
</feature>
<feature type="region of interest" description="Disordered" evidence="8">
    <location>
        <begin position="460"/>
        <end position="513"/>
    </location>
</feature>
<feature type="compositionally biased region" description="Low complexity" evidence="8">
    <location>
        <begin position="460"/>
        <end position="474"/>
    </location>
</feature>
<feature type="transmembrane region" description="Helical" evidence="9">
    <location>
        <begin position="321"/>
        <end position="343"/>
    </location>
</feature>
<keyword evidence="12" id="KW-1185">Reference proteome</keyword>
<keyword evidence="7" id="KW-0012">Acyltransferase</keyword>
<comment type="caution">
    <text evidence="11">The sequence shown here is derived from an EMBL/GenBank/DDBJ whole genome shotgun (WGS) entry which is preliminary data.</text>
</comment>
<gene>
    <name evidence="11" type="ORF">ATL41_0312</name>
</gene>
<feature type="transmembrane region" description="Helical" evidence="9">
    <location>
        <begin position="53"/>
        <end position="74"/>
    </location>
</feature>
<keyword evidence="5 9" id="KW-1133">Transmembrane helix</keyword>
<dbReference type="InterPro" id="IPR036514">
    <property type="entry name" value="SGNH_hydro_sf"/>
</dbReference>
<evidence type="ECO:0000256" key="1">
    <source>
        <dbReference type="ARBA" id="ARBA00004651"/>
    </source>
</evidence>
<name>A0A2A9E987_9MICO</name>
<evidence type="ECO:0000256" key="8">
    <source>
        <dbReference type="SAM" id="MobiDB-lite"/>
    </source>
</evidence>
<dbReference type="Gene3D" id="3.40.50.1110">
    <property type="entry name" value="SGNH hydrolase"/>
    <property type="match status" value="1"/>
</dbReference>
<evidence type="ECO:0000256" key="9">
    <source>
        <dbReference type="SAM" id="Phobius"/>
    </source>
</evidence>
<dbReference type="GO" id="GO:0005886">
    <property type="term" value="C:plasma membrane"/>
    <property type="evidence" value="ECO:0007669"/>
    <property type="project" value="UniProtKB-SubCell"/>
</dbReference>
<sequence>MELEATAVTEVAEAGDARSPEPHRRWIPGLDGLRAIAILLVLAFHLAPTAMPGGFVGVDVFFVISGFLITTGIVREHASTGRLALGTFWAKRARRLLPALSLVLAVGASAALVVGGDVRVDLDRQAFGAMTFSSNWVSIAGEDTYFAALSPQLFANLWSLAVEEQFYLLWPFVALLVLRFRRSWRPVGVLLGLSAAAASAVAMSVVWSPDTDPTRVYYGTDTHLFGLMLGVALAFWFARPAAERRGSPVRLPRPTVMAAAGLAAIAVLAAVLPWESAWTYRGGLLLASLGSAAVIAALLRGGTVHRWLESPVLVWVGRRSYGLYLWHWPVFVLLTQIFAKQYVEGTGVYLVWVLTIIVTFVLAGLSYRWVEVPVQKLGFAGAAQALGAWATTSAGAISQSAPVPLAAPQRRLRARGAALAALTSLAVVGAGVAIATAPSVSAIEEQIEKGIGVAFESAPTTLPPALTETPGAPASTEPGKAADPKVSATPSASPGASAEPSPERTEPAPLTGADVTIIGDSVTLASAEELAKVLPDAAIDAEVSRSMLAAPGIMANLEKKGRLRDVVVLSLATNTTLRRDQVADVMEAVGPERRVIFVNAYGARSWIKGTNKELARAAKDYPNVVVADWSGAISKKGEGLAADGVHPNPSGAKVYARVVLDAYTDLPR</sequence>
<feature type="transmembrane region" description="Helical" evidence="9">
    <location>
        <begin position="222"/>
        <end position="242"/>
    </location>
</feature>
<evidence type="ECO:0000256" key="2">
    <source>
        <dbReference type="ARBA" id="ARBA00022475"/>
    </source>
</evidence>
<comment type="subcellular location">
    <subcellularLocation>
        <location evidence="1">Cell membrane</location>
        <topology evidence="1">Multi-pass membrane protein</topology>
    </subcellularLocation>
</comment>
<feature type="compositionally biased region" description="Low complexity" evidence="8">
    <location>
        <begin position="1"/>
        <end position="14"/>
    </location>
</feature>
<accession>A0A2A9E987</accession>
<feature type="transmembrane region" description="Helical" evidence="9">
    <location>
        <begin position="187"/>
        <end position="207"/>
    </location>
</feature>
<feature type="region of interest" description="Disordered" evidence="8">
    <location>
        <begin position="1"/>
        <end position="21"/>
    </location>
</feature>
<dbReference type="AlphaFoldDB" id="A0A2A9E987"/>
<evidence type="ECO:0000313" key="11">
    <source>
        <dbReference type="EMBL" id="PFG35617.1"/>
    </source>
</evidence>
<dbReference type="InterPro" id="IPR050879">
    <property type="entry name" value="Acyltransferase_3"/>
</dbReference>
<feature type="transmembrane region" description="Helical" evidence="9">
    <location>
        <begin position="95"/>
        <end position="114"/>
    </location>
</feature>